<proteinExistence type="predicted"/>
<reference evidence="3" key="1">
    <citation type="submission" date="2023-03" db="EMBL/GenBank/DDBJ databases">
        <title>Massive genome expansion in bonnet fungi (Mycena s.s.) driven by repeated elements and novel gene families across ecological guilds.</title>
        <authorList>
            <consortium name="Lawrence Berkeley National Laboratory"/>
            <person name="Harder C.B."/>
            <person name="Miyauchi S."/>
            <person name="Viragh M."/>
            <person name="Kuo A."/>
            <person name="Thoen E."/>
            <person name="Andreopoulos B."/>
            <person name="Lu D."/>
            <person name="Skrede I."/>
            <person name="Drula E."/>
            <person name="Henrissat B."/>
            <person name="Morin E."/>
            <person name="Kohler A."/>
            <person name="Barry K."/>
            <person name="LaButti K."/>
            <person name="Morin E."/>
            <person name="Salamov A."/>
            <person name="Lipzen A."/>
            <person name="Mereny Z."/>
            <person name="Hegedus B."/>
            <person name="Baldrian P."/>
            <person name="Stursova M."/>
            <person name="Weitz H."/>
            <person name="Taylor A."/>
            <person name="Grigoriev I.V."/>
            <person name="Nagy L.G."/>
            <person name="Martin F."/>
            <person name="Kauserud H."/>
        </authorList>
    </citation>
    <scope>NUCLEOTIDE SEQUENCE</scope>
    <source>
        <strain evidence="3">CBHHK002</strain>
    </source>
</reference>
<keyword evidence="4" id="KW-1185">Reference proteome</keyword>
<accession>A0AAD6ZNK4</accession>
<evidence type="ECO:0000256" key="2">
    <source>
        <dbReference type="SAM" id="SignalP"/>
    </source>
</evidence>
<sequence length="919" mass="102201">MFLVLHCYLLQHGPLPISIWLLLCLIQGKQALLIPQNTLLHIDPGVHAILAPWYDFHVDTLVLPASEPFHPLGLFIIKYMGGMQPNLISNTRTIDKHNGWLISAFATVLLGSPAPWEHPEYLALRAGFNKAFGTVRFASTLGRLRASAFLVTIYDRRVHTVEEVADHLRFWVASHASDSTTPYYAKLFMVCLQHYISGVGHLLELHSHLPAHSISEEEIARSSDDCLLRANLILCCGTDSDLRPTDDNCRISFRFYGSETRDSVIGSPLGFHSCFQAIDVHLDNVLTGILMEPVGADERAASSFDLWLHEQVVNPEHNTNAPVSYASAPLDVPDSSNSEDGAENPFGAQPADAHTGPDVQSREMSVEVVEQDSVLGDVESDGAAIDADDDGDEIVSLETDPDALQLERAFMREVDVELPIAQIHRLQGPNADTELPSTVCVGPEPSQEEHIPVVYFVGIQTPQGCRSFVDVVQGISPDHTLFTRFSDWFLCRALEMVRNDKENYHIGNANMTAYGPHNSGRTVGLADLYGPLMPTENIGSQLALAWRGGETSIPFLTFWKWLKGSVKKPKRVRFSNLGPLGSYLLAADYTYTNPRLVAPPTLENLGTAICMMNKGAIAGLEILELIPRRLQNTNGDPLLSTPEACVRGLEIVHSALCSHWTSDIQSEVWFNLIMIEHSLCKFSQAIRLRKFKLSVPINTCIKFEVLFKLVSGATMDERSPVARTVRKARPSTESHQDSYSWRRVVEQHKNQGLRKATWHARLHPENELIEVTGWDEQVGERWRNLGAEQNVRRDLAALTPPKLQHILAGLKTGPRPPPRVKAESGGGWYDMVQARLMEGPVIFCDEDESQMLDMADGIKDPLKCIPTDGINLQAEMSYLRPRRCNEWSFPVQMGVSLAHSHGKTLEFDGGDRGNEGQDE</sequence>
<keyword evidence="2" id="KW-0732">Signal</keyword>
<gene>
    <name evidence="3" type="ORF">DFH08DRAFT_814659</name>
</gene>
<comment type="caution">
    <text evidence="3">The sequence shown here is derived from an EMBL/GenBank/DDBJ whole genome shotgun (WGS) entry which is preliminary data.</text>
</comment>
<evidence type="ECO:0000256" key="1">
    <source>
        <dbReference type="SAM" id="MobiDB-lite"/>
    </source>
</evidence>
<feature type="region of interest" description="Disordered" evidence="1">
    <location>
        <begin position="318"/>
        <end position="365"/>
    </location>
</feature>
<evidence type="ECO:0000313" key="4">
    <source>
        <dbReference type="Proteomes" id="UP001218218"/>
    </source>
</evidence>
<name>A0AAD6ZNK4_9AGAR</name>
<dbReference type="EMBL" id="JARIHO010000035">
    <property type="protein sequence ID" value="KAJ7331349.1"/>
    <property type="molecule type" value="Genomic_DNA"/>
</dbReference>
<evidence type="ECO:0000313" key="3">
    <source>
        <dbReference type="EMBL" id="KAJ7331349.1"/>
    </source>
</evidence>
<dbReference type="AlphaFoldDB" id="A0AAD6ZNK4"/>
<feature type="chain" id="PRO_5042144447" evidence="2">
    <location>
        <begin position="32"/>
        <end position="919"/>
    </location>
</feature>
<protein>
    <submittedName>
        <fullName evidence="3">Uncharacterized protein</fullName>
    </submittedName>
</protein>
<organism evidence="3 4">
    <name type="scientific">Mycena albidolilacea</name>
    <dbReference type="NCBI Taxonomy" id="1033008"/>
    <lineage>
        <taxon>Eukaryota</taxon>
        <taxon>Fungi</taxon>
        <taxon>Dikarya</taxon>
        <taxon>Basidiomycota</taxon>
        <taxon>Agaricomycotina</taxon>
        <taxon>Agaricomycetes</taxon>
        <taxon>Agaricomycetidae</taxon>
        <taxon>Agaricales</taxon>
        <taxon>Marasmiineae</taxon>
        <taxon>Mycenaceae</taxon>
        <taxon>Mycena</taxon>
    </lineage>
</organism>
<feature type="signal peptide" evidence="2">
    <location>
        <begin position="1"/>
        <end position="31"/>
    </location>
</feature>
<dbReference type="Proteomes" id="UP001218218">
    <property type="component" value="Unassembled WGS sequence"/>
</dbReference>